<evidence type="ECO:0000256" key="1">
    <source>
        <dbReference type="SAM" id="MobiDB-lite"/>
    </source>
</evidence>
<feature type="region of interest" description="Disordered" evidence="1">
    <location>
        <begin position="41"/>
        <end position="61"/>
    </location>
</feature>
<keyword evidence="3" id="KW-1185">Reference proteome</keyword>
<dbReference type="EMBL" id="JAUESC010000388">
    <property type="protein sequence ID" value="KAK0571805.1"/>
    <property type="molecule type" value="Genomic_DNA"/>
</dbReference>
<reference evidence="2" key="2">
    <citation type="submission" date="2023-06" db="EMBL/GenBank/DDBJ databases">
        <authorList>
            <person name="Swenson N.G."/>
            <person name="Wegrzyn J.L."/>
            <person name="Mcevoy S.L."/>
        </authorList>
    </citation>
    <scope>NUCLEOTIDE SEQUENCE</scope>
    <source>
        <strain evidence="2">NS2018</strain>
        <tissue evidence="2">Leaf</tissue>
    </source>
</reference>
<comment type="caution">
    <text evidence="2">The sequence shown here is derived from an EMBL/GenBank/DDBJ whole genome shotgun (WGS) entry which is preliminary data.</text>
</comment>
<dbReference type="Gene3D" id="3.80.10.10">
    <property type="entry name" value="Ribonuclease Inhibitor"/>
    <property type="match status" value="1"/>
</dbReference>
<evidence type="ECO:0000313" key="2">
    <source>
        <dbReference type="EMBL" id="KAK0571805.1"/>
    </source>
</evidence>
<protein>
    <submittedName>
        <fullName evidence="2">Uncharacterized protein</fullName>
    </submittedName>
</protein>
<dbReference type="SUPFAM" id="SSF52058">
    <property type="entry name" value="L domain-like"/>
    <property type="match status" value="1"/>
</dbReference>
<reference evidence="2" key="1">
    <citation type="journal article" date="2022" name="Plant J.">
        <title>Strategies of tolerance reflected in two North American maple genomes.</title>
        <authorList>
            <person name="McEvoy S.L."/>
            <person name="Sezen U.U."/>
            <person name="Trouern-Trend A."/>
            <person name="McMahon S.M."/>
            <person name="Schaberg P.G."/>
            <person name="Yang J."/>
            <person name="Wegrzyn J.L."/>
            <person name="Swenson N.G."/>
        </authorList>
    </citation>
    <scope>NUCLEOTIDE SEQUENCE</scope>
    <source>
        <tissue evidence="2">Leaf</tissue>
    </source>
</reference>
<gene>
    <name evidence="2" type="ORF">LWI29_021872</name>
</gene>
<organism evidence="2 3">
    <name type="scientific">Acer saccharum</name>
    <name type="common">Sugar maple</name>
    <dbReference type="NCBI Taxonomy" id="4024"/>
    <lineage>
        <taxon>Eukaryota</taxon>
        <taxon>Viridiplantae</taxon>
        <taxon>Streptophyta</taxon>
        <taxon>Embryophyta</taxon>
        <taxon>Tracheophyta</taxon>
        <taxon>Spermatophyta</taxon>
        <taxon>Magnoliopsida</taxon>
        <taxon>eudicotyledons</taxon>
        <taxon>Gunneridae</taxon>
        <taxon>Pentapetalae</taxon>
        <taxon>rosids</taxon>
        <taxon>malvids</taxon>
        <taxon>Sapindales</taxon>
        <taxon>Sapindaceae</taxon>
        <taxon>Hippocastanoideae</taxon>
        <taxon>Acereae</taxon>
        <taxon>Acer</taxon>
    </lineage>
</organism>
<proteinExistence type="predicted"/>
<accession>A0AA39RDV0</accession>
<name>A0AA39RDV0_ACESA</name>
<dbReference type="InterPro" id="IPR032675">
    <property type="entry name" value="LRR_dom_sf"/>
</dbReference>
<sequence>MEMMDTKKGIRLGEGRSGLETMEPERVTDLVWNQKRYLAGGRSVSPSPASDGDEDPSEMEPRICSKWSRRESIHPTSDGAASPFAGVKWSIVLFGVVYRVVLSLPGFSEVVEILFRGVESALYLSNLKNLKYLSMDETNLNISFLQNIGLLTSLESLSLRSCNLEGTLPDQG</sequence>
<dbReference type="AlphaFoldDB" id="A0AA39RDV0"/>
<dbReference type="Proteomes" id="UP001168877">
    <property type="component" value="Unassembled WGS sequence"/>
</dbReference>
<evidence type="ECO:0000313" key="3">
    <source>
        <dbReference type="Proteomes" id="UP001168877"/>
    </source>
</evidence>